<dbReference type="PANTHER" id="PTHR48111">
    <property type="entry name" value="REGULATOR OF RPOS"/>
    <property type="match status" value="1"/>
</dbReference>
<dbReference type="Gene3D" id="3.40.50.2300">
    <property type="match status" value="1"/>
</dbReference>
<dbReference type="InterPro" id="IPR001789">
    <property type="entry name" value="Sig_transdc_resp-reg_receiver"/>
</dbReference>
<dbReference type="GO" id="GO:0000156">
    <property type="term" value="F:phosphorelay response regulator activity"/>
    <property type="evidence" value="ECO:0007669"/>
    <property type="project" value="TreeGrafter"/>
</dbReference>
<evidence type="ECO:0000256" key="3">
    <source>
        <dbReference type="ARBA" id="ARBA00023015"/>
    </source>
</evidence>
<dbReference type="GO" id="GO:0005829">
    <property type="term" value="C:cytosol"/>
    <property type="evidence" value="ECO:0007669"/>
    <property type="project" value="TreeGrafter"/>
</dbReference>
<sequence length="247" mass="28596">MLKKILLIEDVAQIRENVAEQLILNGYDVRTAEDGVTGLIQAKQWLPNLILCDIMMGNMNGYQVLENIRENPETAHIPFIFLTAKADMVHLREGMELGADDYVTKPFLLRDLLNAIESRLKRSQEQQVNSNLSNTYLKSIRGRDSKGCMVLRTEECIYFGTHKRGYFVYHPLGNFQIGMSLDTLIAKLNPDHFFRVNRHVILHRKSIQKYAYWDKGKHCLMIDVGGNPQEVILPKARYRSFKDWLAR</sequence>
<dbReference type="AlphaFoldDB" id="A0A7G5H1B6"/>
<dbReference type="Pfam" id="PF00072">
    <property type="entry name" value="Response_reg"/>
    <property type="match status" value="1"/>
</dbReference>
<evidence type="ECO:0000313" key="10">
    <source>
        <dbReference type="Proteomes" id="UP000515369"/>
    </source>
</evidence>
<dbReference type="GO" id="GO:0032993">
    <property type="term" value="C:protein-DNA complex"/>
    <property type="evidence" value="ECO:0007669"/>
    <property type="project" value="TreeGrafter"/>
</dbReference>
<dbReference type="RefSeq" id="WP_182462260.1">
    <property type="nucleotide sequence ID" value="NZ_CP059732.1"/>
</dbReference>
<dbReference type="SUPFAM" id="SSF52172">
    <property type="entry name" value="CheY-like"/>
    <property type="match status" value="1"/>
</dbReference>
<organism evidence="9 10">
    <name type="scientific">Spirosoma foliorum</name>
    <dbReference type="NCBI Taxonomy" id="2710596"/>
    <lineage>
        <taxon>Bacteria</taxon>
        <taxon>Pseudomonadati</taxon>
        <taxon>Bacteroidota</taxon>
        <taxon>Cytophagia</taxon>
        <taxon>Cytophagales</taxon>
        <taxon>Cytophagaceae</taxon>
        <taxon>Spirosoma</taxon>
    </lineage>
</organism>
<dbReference type="Pfam" id="PF04397">
    <property type="entry name" value="LytTR"/>
    <property type="match status" value="1"/>
</dbReference>
<evidence type="ECO:0000259" key="7">
    <source>
        <dbReference type="PROSITE" id="PS50110"/>
    </source>
</evidence>
<dbReference type="PROSITE" id="PS50110">
    <property type="entry name" value="RESPONSE_REGULATORY"/>
    <property type="match status" value="1"/>
</dbReference>
<evidence type="ECO:0000256" key="5">
    <source>
        <dbReference type="ARBA" id="ARBA00023163"/>
    </source>
</evidence>
<dbReference type="Proteomes" id="UP000515369">
    <property type="component" value="Chromosome"/>
</dbReference>
<dbReference type="Gene3D" id="2.40.50.1020">
    <property type="entry name" value="LytTr DNA-binding domain"/>
    <property type="match status" value="1"/>
</dbReference>
<dbReference type="InterPro" id="IPR039420">
    <property type="entry name" value="WalR-like"/>
</dbReference>
<reference evidence="9 10" key="1">
    <citation type="submission" date="2020-07" db="EMBL/GenBank/DDBJ databases">
        <title>Spirosoma foliorum sp. nov., isolated from the leaves on the Nejang mountain Korea, Republic of.</title>
        <authorList>
            <person name="Ho H."/>
            <person name="Lee Y.-J."/>
            <person name="Nurcahyanto D.-A."/>
            <person name="Kim S.-G."/>
        </authorList>
    </citation>
    <scope>NUCLEOTIDE SEQUENCE [LARGE SCALE GENOMIC DNA]</scope>
    <source>
        <strain evidence="9 10">PL0136</strain>
    </source>
</reference>
<evidence type="ECO:0000256" key="1">
    <source>
        <dbReference type="ARBA" id="ARBA00022553"/>
    </source>
</evidence>
<protein>
    <submittedName>
        <fullName evidence="9">Response regulator transcription factor</fullName>
    </submittedName>
</protein>
<keyword evidence="5" id="KW-0804">Transcription</keyword>
<feature type="domain" description="HTH LytTR-type" evidence="8">
    <location>
        <begin position="140"/>
        <end position="247"/>
    </location>
</feature>
<keyword evidence="1 6" id="KW-0597">Phosphoprotein</keyword>
<evidence type="ECO:0000259" key="8">
    <source>
        <dbReference type="PROSITE" id="PS50930"/>
    </source>
</evidence>
<keyword evidence="3" id="KW-0805">Transcription regulation</keyword>
<dbReference type="SMART" id="SM00850">
    <property type="entry name" value="LytTR"/>
    <property type="match status" value="1"/>
</dbReference>
<dbReference type="PANTHER" id="PTHR48111:SF1">
    <property type="entry name" value="TWO-COMPONENT RESPONSE REGULATOR ORR33"/>
    <property type="match status" value="1"/>
</dbReference>
<feature type="domain" description="Response regulatory" evidence="7">
    <location>
        <begin position="4"/>
        <end position="120"/>
    </location>
</feature>
<evidence type="ECO:0000256" key="6">
    <source>
        <dbReference type="PROSITE-ProRule" id="PRU00169"/>
    </source>
</evidence>
<gene>
    <name evidence="9" type="ORF">H3H32_08405</name>
</gene>
<dbReference type="KEGG" id="sfol:H3H32_08405"/>
<keyword evidence="2" id="KW-0902">Two-component regulatory system</keyword>
<proteinExistence type="predicted"/>
<dbReference type="GO" id="GO:0006355">
    <property type="term" value="P:regulation of DNA-templated transcription"/>
    <property type="evidence" value="ECO:0007669"/>
    <property type="project" value="TreeGrafter"/>
</dbReference>
<dbReference type="EMBL" id="CP059732">
    <property type="protein sequence ID" value="QMW04908.1"/>
    <property type="molecule type" value="Genomic_DNA"/>
</dbReference>
<dbReference type="InterPro" id="IPR011006">
    <property type="entry name" value="CheY-like_superfamily"/>
</dbReference>
<keyword evidence="4" id="KW-0238">DNA-binding</keyword>
<keyword evidence="10" id="KW-1185">Reference proteome</keyword>
<dbReference type="GO" id="GO:0000976">
    <property type="term" value="F:transcription cis-regulatory region binding"/>
    <property type="evidence" value="ECO:0007669"/>
    <property type="project" value="TreeGrafter"/>
</dbReference>
<dbReference type="PROSITE" id="PS50930">
    <property type="entry name" value="HTH_LYTTR"/>
    <property type="match status" value="1"/>
</dbReference>
<evidence type="ECO:0000256" key="4">
    <source>
        <dbReference type="ARBA" id="ARBA00023125"/>
    </source>
</evidence>
<evidence type="ECO:0000256" key="2">
    <source>
        <dbReference type="ARBA" id="ARBA00023012"/>
    </source>
</evidence>
<evidence type="ECO:0000313" key="9">
    <source>
        <dbReference type="EMBL" id="QMW04908.1"/>
    </source>
</evidence>
<accession>A0A7G5H1B6</accession>
<dbReference type="InterPro" id="IPR007492">
    <property type="entry name" value="LytTR_DNA-bd_dom"/>
</dbReference>
<name>A0A7G5H1B6_9BACT</name>
<feature type="modified residue" description="4-aspartylphosphate" evidence="6">
    <location>
        <position position="53"/>
    </location>
</feature>
<dbReference type="SMART" id="SM00448">
    <property type="entry name" value="REC"/>
    <property type="match status" value="1"/>
</dbReference>